<evidence type="ECO:0000313" key="2">
    <source>
        <dbReference type="EMBL" id="KRY18322.1"/>
    </source>
</evidence>
<keyword evidence="3" id="KW-1185">Reference proteome</keyword>
<organism evidence="2 3">
    <name type="scientific">Trichinella patagoniensis</name>
    <dbReference type="NCBI Taxonomy" id="990121"/>
    <lineage>
        <taxon>Eukaryota</taxon>
        <taxon>Metazoa</taxon>
        <taxon>Ecdysozoa</taxon>
        <taxon>Nematoda</taxon>
        <taxon>Enoplea</taxon>
        <taxon>Dorylaimia</taxon>
        <taxon>Trichinellida</taxon>
        <taxon>Trichinellidae</taxon>
        <taxon>Trichinella</taxon>
    </lineage>
</organism>
<dbReference type="EMBL" id="JYDQ01000048">
    <property type="protein sequence ID" value="KRY18322.1"/>
    <property type="molecule type" value="Genomic_DNA"/>
</dbReference>
<sequence length="318" mass="35551">MHSVTLLQCFLAHGEQCECTGVCFLLLREGTVLFKDDLCFTIRKAFSFASCLLFLPTGRERVKIPILMASESCGGRIYQSTCVEKQKMGGCYIMNEWVRRCGERVHHFKWMVEGLASQYNTLIEQALQGCRAGIILLEFGGGSGRKMPPCEQMADREAGSITLRMGCGYKGAAGLPHKMGGGVLDRNLKHCEWGWMGVPALYQSECIVREVDRGMNFGWTGQPYTPLNALSEKWTADIQQLMRDGLGAVWNSTLNDWCNHWRWGTQHRIDGGGDIGGGLCQEWHTYEVAEIVVDGGVVDGVSTLIMRWKCAEQVYNNE</sequence>
<reference evidence="2 3" key="1">
    <citation type="submission" date="2015-01" db="EMBL/GenBank/DDBJ databases">
        <title>Evolution of Trichinella species and genotypes.</title>
        <authorList>
            <person name="Korhonen P.K."/>
            <person name="Edoardo P."/>
            <person name="Giuseppe L.R."/>
            <person name="Gasser R.B."/>
        </authorList>
    </citation>
    <scope>NUCLEOTIDE SEQUENCE [LARGE SCALE GENOMIC DNA]</scope>
    <source>
        <strain evidence="2">ISS2496</strain>
    </source>
</reference>
<name>A0A0V1A0N1_9BILA</name>
<dbReference type="EMBL" id="JYDQ01000376">
    <property type="protein sequence ID" value="KRY08006.1"/>
    <property type="molecule type" value="Genomic_DNA"/>
</dbReference>
<evidence type="ECO:0000313" key="3">
    <source>
        <dbReference type="Proteomes" id="UP000054783"/>
    </source>
</evidence>
<accession>A0A0V1A0N1</accession>
<comment type="caution">
    <text evidence="2">The sequence shown here is derived from an EMBL/GenBank/DDBJ whole genome shotgun (WGS) entry which is preliminary data.</text>
</comment>
<protein>
    <submittedName>
        <fullName evidence="2">Uncharacterized protein</fullName>
    </submittedName>
</protein>
<evidence type="ECO:0000313" key="1">
    <source>
        <dbReference type="EMBL" id="KRY08006.1"/>
    </source>
</evidence>
<proteinExistence type="predicted"/>
<dbReference type="Proteomes" id="UP000054783">
    <property type="component" value="Unassembled WGS sequence"/>
</dbReference>
<dbReference type="AlphaFoldDB" id="A0A0V1A0N1"/>
<gene>
    <name evidence="1" type="ORF">T12_11640</name>
    <name evidence="2" type="ORF">T12_13992</name>
</gene>